<dbReference type="AlphaFoldDB" id="A0A1R3SYM2"/>
<keyword evidence="2" id="KW-1185">Reference proteome</keyword>
<reference evidence="1 2" key="1">
    <citation type="submission" date="2016-08" db="EMBL/GenBank/DDBJ databases">
        <authorList>
            <person name="Seilhamer J.J."/>
        </authorList>
    </citation>
    <scope>NUCLEOTIDE SEQUENCE [LARGE SCALE GENOMIC DNA]</scope>
    <source>
        <strain evidence="1">M3/6</strain>
    </source>
</reference>
<dbReference type="STRING" id="1642647.PSM36_2495"/>
<accession>A0A1R3SYM2</accession>
<name>A0A1R3SYM2_9BACT</name>
<gene>
    <name evidence="1" type="ORF">PSM36_2495</name>
</gene>
<organism evidence="1 2">
    <name type="scientific">Proteiniphilum saccharofermentans</name>
    <dbReference type="NCBI Taxonomy" id="1642647"/>
    <lineage>
        <taxon>Bacteria</taxon>
        <taxon>Pseudomonadati</taxon>
        <taxon>Bacteroidota</taxon>
        <taxon>Bacteroidia</taxon>
        <taxon>Bacteroidales</taxon>
        <taxon>Dysgonomonadaceae</taxon>
        <taxon>Proteiniphilum</taxon>
    </lineage>
</organism>
<evidence type="ECO:0000313" key="1">
    <source>
        <dbReference type="EMBL" id="SCD21296.1"/>
    </source>
</evidence>
<proteinExistence type="predicted"/>
<dbReference type="Proteomes" id="UP000187464">
    <property type="component" value="Chromosome I"/>
</dbReference>
<dbReference type="KEGG" id="psac:PSM36_2495"/>
<protein>
    <submittedName>
        <fullName evidence="1">Uncharacterized protein</fullName>
    </submittedName>
</protein>
<evidence type="ECO:0000313" key="2">
    <source>
        <dbReference type="Proteomes" id="UP000187464"/>
    </source>
</evidence>
<dbReference type="EMBL" id="LT605205">
    <property type="protein sequence ID" value="SCD21296.1"/>
    <property type="molecule type" value="Genomic_DNA"/>
</dbReference>
<sequence>MFSASVGTFFFFNIRINFKNRVTNNRILLFSPQYGVYYTLNDNRKPVSKNIENQRLTDTTQLQLNDFLYDKGINIFFEGVNYKGEYFYIRKQLTFFNWQGFLFRFFSKDHFK</sequence>